<dbReference type="InterPro" id="IPR008701">
    <property type="entry name" value="NPP1"/>
</dbReference>
<evidence type="ECO:0000256" key="1">
    <source>
        <dbReference type="SAM" id="SignalP"/>
    </source>
</evidence>
<evidence type="ECO:0000313" key="3">
    <source>
        <dbReference type="Proteomes" id="UP000294257"/>
    </source>
</evidence>
<evidence type="ECO:0000313" key="2">
    <source>
        <dbReference type="EMBL" id="RZS34399.1"/>
    </source>
</evidence>
<dbReference type="Proteomes" id="UP000294257">
    <property type="component" value="Unassembled WGS sequence"/>
</dbReference>
<comment type="caution">
    <text evidence="2">The sequence shown here is derived from an EMBL/GenBank/DDBJ whole genome shotgun (WGS) entry which is preliminary data.</text>
</comment>
<accession>A0A4Q7KGZ2</accession>
<proteinExistence type="predicted"/>
<dbReference type="PANTHER" id="PTHR33657:SF6">
    <property type="entry name" value="SECRETED PROTEIN"/>
    <property type="match status" value="1"/>
</dbReference>
<dbReference type="Pfam" id="PF05630">
    <property type="entry name" value="NPP1"/>
    <property type="match status" value="1"/>
</dbReference>
<dbReference type="RefSeq" id="WP_130346821.1">
    <property type="nucleotide sequence ID" value="NZ_SGWQ01000009.1"/>
</dbReference>
<feature type="chain" id="PRO_5020550907" evidence="1">
    <location>
        <begin position="33"/>
        <end position="260"/>
    </location>
</feature>
<sequence>MAHGRHRTRRLALGALPFAALVGLLTPSNAWAEPPAALPASAPDGDNQWQPALDFDTDGCYSTPAIGPDGTLNPGLNLGGDVNGNCRDRSDLENTNVYSRSKCNNGWCAYMYGYYFEKDQAAHGPGSAGHKHDWEHIIVWVQDGHTRYVSASQHSSYETKPEGELQFDGGSHAKIVYHKDGVSTHCFRFAKPNGGDEPPENHEGRWQVKGLVGWDNYPGGIRDKLVAADFGAATLKLTDERFGDELAKAKPSDVPLDPHG</sequence>
<organism evidence="2 3">
    <name type="scientific">Herbihabitans rhizosphaerae</name>
    <dbReference type="NCBI Taxonomy" id="1872711"/>
    <lineage>
        <taxon>Bacteria</taxon>
        <taxon>Bacillati</taxon>
        <taxon>Actinomycetota</taxon>
        <taxon>Actinomycetes</taxon>
        <taxon>Pseudonocardiales</taxon>
        <taxon>Pseudonocardiaceae</taxon>
        <taxon>Herbihabitans</taxon>
    </lineage>
</organism>
<dbReference type="PIRSF" id="PIRSF029958">
    <property type="entry name" value="Necrosis-inducing_protein"/>
    <property type="match status" value="1"/>
</dbReference>
<protein>
    <submittedName>
        <fullName evidence="2">Necrosis inducing protein (NPP1)</fullName>
    </submittedName>
</protein>
<dbReference type="AlphaFoldDB" id="A0A4Q7KGZ2"/>
<reference evidence="2 3" key="1">
    <citation type="submission" date="2019-02" db="EMBL/GenBank/DDBJ databases">
        <title>Genomic Encyclopedia of Type Strains, Phase IV (KMG-IV): sequencing the most valuable type-strain genomes for metagenomic binning, comparative biology and taxonomic classification.</title>
        <authorList>
            <person name="Goeker M."/>
        </authorList>
    </citation>
    <scope>NUCLEOTIDE SEQUENCE [LARGE SCALE GENOMIC DNA]</scope>
    <source>
        <strain evidence="2 3">DSM 101727</strain>
    </source>
</reference>
<dbReference type="PANTHER" id="PTHR33657">
    <property type="entry name" value="DOMAIN PROTEIN, PUTATIVE (AFU_ORTHOLOGUE AFUA_5G00600)-RELATED"/>
    <property type="match status" value="1"/>
</dbReference>
<dbReference type="EMBL" id="SGWQ01000009">
    <property type="protein sequence ID" value="RZS34399.1"/>
    <property type="molecule type" value="Genomic_DNA"/>
</dbReference>
<keyword evidence="1" id="KW-0732">Signal</keyword>
<dbReference type="OrthoDB" id="4274514at2"/>
<feature type="signal peptide" evidence="1">
    <location>
        <begin position="1"/>
        <end position="32"/>
    </location>
</feature>
<keyword evidence="3" id="KW-1185">Reference proteome</keyword>
<name>A0A4Q7KGZ2_9PSEU</name>
<gene>
    <name evidence="2" type="ORF">EV193_109190</name>
</gene>